<evidence type="ECO:0000313" key="1">
    <source>
        <dbReference type="EMBL" id="OQX90829.1"/>
    </source>
</evidence>
<dbReference type="Proteomes" id="UP000192611">
    <property type="component" value="Unassembled WGS sequence"/>
</dbReference>
<reference evidence="2" key="1">
    <citation type="submission" date="2017-03" db="EMBL/GenBank/DDBJ databases">
        <title>Novel pathways for hydrocarbon cycling and metabolic interdependencies in hydrothermal sediment communities.</title>
        <authorList>
            <person name="Dombrowski N."/>
            <person name="Seitz K."/>
            <person name="Teske A."/>
            <person name="Baker B."/>
        </authorList>
    </citation>
    <scope>NUCLEOTIDE SEQUENCE [LARGE SCALE GENOMIC DNA]</scope>
</reference>
<dbReference type="Pfam" id="PF19494">
    <property type="entry name" value="DUF6029"/>
    <property type="match status" value="1"/>
</dbReference>
<proteinExistence type="predicted"/>
<dbReference type="AlphaFoldDB" id="A0A1W9S1W3"/>
<sequence length="496" mass="56609">MSDKMIIIILISLLCISSNLILAFGDYQFSMSGNNKFQYLLVDEEGENKGKQYISDRLEVSVLWGPFEVGTVVNIDYPRWVRFIGEEEDRAEMSQLYLTYTSEKLDATGGTIIKSMGRGMTLHATEDLSIDLEHYLKGAGVSFRPVEYLEITGLGGKGEWRYSGQEDRVIAGEVEVSPLGMTSTSIQPFVDFSMSHINIPIDPESDIVYDQRYILLGGGAYLPFCEGEFYYARRDMVKSASPGEPKTKGEAIYLTANGTISRFASVEFEYKRYDNYCDFVSHFITPPNATIFGDSINEGNNEQGFLIGANSQPIDGLHLHFAYAFGNQVKKVEPQIKVKEMQIDAMVQDIIPRVDPGGYLEFQDEFERKSIRVRPFATFFMTEKHSITGSIEFEKRTEKFWENRPTFKDQILELEYYWTGNVSALWRFEWTDQKRDQMGESIRHNWNFIEVKYIINPRSEFSVGYGQLRGGKVCSGGACFWESPFKGLRAKLTSVF</sequence>
<dbReference type="EMBL" id="NATQ01000025">
    <property type="protein sequence ID" value="OQX90829.1"/>
    <property type="molecule type" value="Genomic_DNA"/>
</dbReference>
<name>A0A1W9S1W3_9BACT</name>
<gene>
    <name evidence="1" type="ORF">B6D57_01860</name>
</gene>
<evidence type="ECO:0000313" key="2">
    <source>
        <dbReference type="Proteomes" id="UP000192611"/>
    </source>
</evidence>
<dbReference type="InterPro" id="IPR046070">
    <property type="entry name" value="DUF6029"/>
</dbReference>
<organism evidence="1 2">
    <name type="scientific">Candidatus Coatesbacteria bacterium 4484_99</name>
    <dbReference type="NCBI Taxonomy" id="1970774"/>
    <lineage>
        <taxon>Bacteria</taxon>
        <taxon>Candidatus Coatesiibacteriota</taxon>
    </lineage>
</organism>
<comment type="caution">
    <text evidence="1">The sequence shown here is derived from an EMBL/GenBank/DDBJ whole genome shotgun (WGS) entry which is preliminary data.</text>
</comment>
<accession>A0A1W9S1W3</accession>
<protein>
    <submittedName>
        <fullName evidence="1">Uncharacterized protein</fullName>
    </submittedName>
</protein>